<sequence>MGRHTKDSVEVGRAERIAAASDGLAADGQPPPSTGAHPAAPPPPAAYTGEGGPPPQAPHTGARHEHRWLVLGVIALAQLMVVLDATIVNIALPSAQQDLGFSDGNRQWIVTAYALAFGSLLLLGGRIADLVGRKVVFLIGLVGFAVASAIGGAAPNFEVLVTARALQGVFGALLAPAALSLLTTTFTDPKERAKAFGIYGAVAGTGGAVGLLLGGILTEYLDWRWCLYVNLLFAALAFLGALRLLHPGAPSDRPKLDIPGTVLVSAGLFCIVYGFSNAETHAWSSPKTWGFLVVGGVLLIAFAWWQTRAKHPLLPLRVVLDRDRGASYLAMFISGAGMFGVFLFLTYYLQQILHYTPVKTGLAFLPMVFAMIVSSVVAQNKLVPRLGAKPIVPLGMGLGAAGLAWMTALDATSGYAGHVLPPLLVMGVGMGLIFAPAMSMATAGVAAHDAGVASAMVNTSQQVGGSIGTALLNTLATSAATSYLVGRQPTPGARVQAQLQSYSTAYWWSAAFFALGLVVSVILYRKGPPRQAVGPTEGPVHM</sequence>
<feature type="transmembrane region" description="Helical" evidence="9">
    <location>
        <begin position="390"/>
        <end position="408"/>
    </location>
</feature>
<evidence type="ECO:0000256" key="9">
    <source>
        <dbReference type="SAM" id="Phobius"/>
    </source>
</evidence>
<dbReference type="EMBL" id="CP032698">
    <property type="protein sequence ID" value="AYG81870.1"/>
    <property type="molecule type" value="Genomic_DNA"/>
</dbReference>
<accession>A0A387HM19</accession>
<dbReference type="PRINTS" id="PR01036">
    <property type="entry name" value="TCRTETB"/>
</dbReference>
<dbReference type="CDD" id="cd17321">
    <property type="entry name" value="MFS_MMR_MDR_like"/>
    <property type="match status" value="1"/>
</dbReference>
<name>A0A387HM19_9ACTN</name>
<dbReference type="Gene3D" id="1.20.1250.20">
    <property type="entry name" value="MFS general substrate transporter like domains"/>
    <property type="match status" value="1"/>
</dbReference>
<feature type="transmembrane region" description="Helical" evidence="9">
    <location>
        <begin position="288"/>
        <end position="305"/>
    </location>
</feature>
<dbReference type="KEGG" id="shun:DWB77_04037"/>
<feature type="domain" description="Major facilitator superfamily (MFS) profile" evidence="10">
    <location>
        <begin position="70"/>
        <end position="528"/>
    </location>
</feature>
<feature type="transmembrane region" description="Helical" evidence="9">
    <location>
        <begin position="258"/>
        <end position="276"/>
    </location>
</feature>
<feature type="transmembrane region" description="Helical" evidence="9">
    <location>
        <begin position="135"/>
        <end position="154"/>
    </location>
</feature>
<keyword evidence="3" id="KW-1003">Cell membrane</keyword>
<evidence type="ECO:0000256" key="1">
    <source>
        <dbReference type="ARBA" id="ARBA00004651"/>
    </source>
</evidence>
<feature type="transmembrane region" description="Helical" evidence="9">
    <location>
        <begin position="166"/>
        <end position="186"/>
    </location>
</feature>
<feature type="compositionally biased region" description="Pro residues" evidence="8">
    <location>
        <begin position="29"/>
        <end position="45"/>
    </location>
</feature>
<comment type="subcellular location">
    <subcellularLocation>
        <location evidence="1">Cell membrane</location>
        <topology evidence="1">Multi-pass membrane protein</topology>
    </subcellularLocation>
</comment>
<dbReference type="NCBIfam" id="TIGR00711">
    <property type="entry name" value="efflux_EmrB"/>
    <property type="match status" value="1"/>
</dbReference>
<evidence type="ECO:0000256" key="3">
    <source>
        <dbReference type="ARBA" id="ARBA00022475"/>
    </source>
</evidence>
<dbReference type="AlphaFoldDB" id="A0A387HM19"/>
<organism evidence="11 12">
    <name type="scientific">Streptomyces hundungensis</name>
    <dbReference type="NCBI Taxonomy" id="1077946"/>
    <lineage>
        <taxon>Bacteria</taxon>
        <taxon>Bacillati</taxon>
        <taxon>Actinomycetota</taxon>
        <taxon>Actinomycetes</taxon>
        <taxon>Kitasatosporales</taxon>
        <taxon>Streptomycetaceae</taxon>
        <taxon>Streptomyces</taxon>
    </lineage>
</organism>
<evidence type="ECO:0000259" key="10">
    <source>
        <dbReference type="PROSITE" id="PS50850"/>
    </source>
</evidence>
<dbReference type="RefSeq" id="WP_246033576.1">
    <property type="nucleotide sequence ID" value="NZ_CP032698.1"/>
</dbReference>
<feature type="transmembrane region" description="Helical" evidence="9">
    <location>
        <begin position="198"/>
        <end position="221"/>
    </location>
</feature>
<keyword evidence="2" id="KW-0813">Transport</keyword>
<feature type="transmembrane region" description="Helical" evidence="9">
    <location>
        <begin position="505"/>
        <end position="524"/>
    </location>
</feature>
<evidence type="ECO:0000313" key="12">
    <source>
        <dbReference type="Proteomes" id="UP000271554"/>
    </source>
</evidence>
<feature type="transmembrane region" description="Helical" evidence="9">
    <location>
        <begin position="108"/>
        <end position="128"/>
    </location>
</feature>
<dbReference type="Proteomes" id="UP000271554">
    <property type="component" value="Chromosome"/>
</dbReference>
<dbReference type="InterPro" id="IPR005829">
    <property type="entry name" value="Sugar_transporter_CS"/>
</dbReference>
<evidence type="ECO:0000256" key="6">
    <source>
        <dbReference type="ARBA" id="ARBA00023136"/>
    </source>
</evidence>
<protein>
    <submittedName>
        <fullName evidence="11">Putative MFS-type transporter EfpA</fullName>
    </submittedName>
</protein>
<keyword evidence="12" id="KW-1185">Reference proteome</keyword>
<dbReference type="PANTHER" id="PTHR42718:SF46">
    <property type="entry name" value="BLR6921 PROTEIN"/>
    <property type="match status" value="1"/>
</dbReference>
<feature type="transmembrane region" description="Helical" evidence="9">
    <location>
        <begin position="326"/>
        <end position="349"/>
    </location>
</feature>
<evidence type="ECO:0000256" key="8">
    <source>
        <dbReference type="SAM" id="MobiDB-lite"/>
    </source>
</evidence>
<proteinExistence type="predicted"/>
<dbReference type="PROSITE" id="PS00216">
    <property type="entry name" value="SUGAR_TRANSPORT_1"/>
    <property type="match status" value="1"/>
</dbReference>
<evidence type="ECO:0000313" key="11">
    <source>
        <dbReference type="EMBL" id="AYG81870.1"/>
    </source>
</evidence>
<dbReference type="PANTHER" id="PTHR42718">
    <property type="entry name" value="MAJOR FACILITATOR SUPERFAMILY MULTIDRUG TRANSPORTER MFSC"/>
    <property type="match status" value="1"/>
</dbReference>
<keyword evidence="4 9" id="KW-0812">Transmembrane</keyword>
<dbReference type="GO" id="GO:0022857">
    <property type="term" value="F:transmembrane transporter activity"/>
    <property type="evidence" value="ECO:0007669"/>
    <property type="project" value="InterPro"/>
</dbReference>
<dbReference type="SUPFAM" id="SSF103473">
    <property type="entry name" value="MFS general substrate transporter"/>
    <property type="match status" value="1"/>
</dbReference>
<evidence type="ECO:0000256" key="4">
    <source>
        <dbReference type="ARBA" id="ARBA00022692"/>
    </source>
</evidence>
<dbReference type="GO" id="GO:0005886">
    <property type="term" value="C:plasma membrane"/>
    <property type="evidence" value="ECO:0007669"/>
    <property type="project" value="UniProtKB-SubCell"/>
</dbReference>
<dbReference type="PROSITE" id="PS50850">
    <property type="entry name" value="MFS"/>
    <property type="match status" value="1"/>
</dbReference>
<dbReference type="Gene3D" id="1.20.1720.10">
    <property type="entry name" value="Multidrug resistance protein D"/>
    <property type="match status" value="1"/>
</dbReference>
<dbReference type="InterPro" id="IPR036259">
    <property type="entry name" value="MFS_trans_sf"/>
</dbReference>
<evidence type="ECO:0000256" key="2">
    <source>
        <dbReference type="ARBA" id="ARBA00022448"/>
    </source>
</evidence>
<feature type="transmembrane region" description="Helical" evidence="9">
    <location>
        <begin position="467"/>
        <end position="485"/>
    </location>
</feature>
<feature type="transmembrane region" description="Helical" evidence="9">
    <location>
        <begin position="227"/>
        <end position="246"/>
    </location>
</feature>
<evidence type="ECO:0000256" key="5">
    <source>
        <dbReference type="ARBA" id="ARBA00022989"/>
    </source>
</evidence>
<feature type="compositionally biased region" description="Basic and acidic residues" evidence="8">
    <location>
        <begin position="1"/>
        <end position="16"/>
    </location>
</feature>
<reference evidence="11 12" key="1">
    <citation type="submission" date="2018-10" db="EMBL/GenBank/DDBJ databases">
        <title>Relationship between Morphology and Antimicrobial Activity in Streptomyces.</title>
        <authorList>
            <person name="Kang H.J."/>
            <person name="Kim S.B."/>
        </authorList>
    </citation>
    <scope>NUCLEOTIDE SEQUENCE [LARGE SCALE GENOMIC DNA]</scope>
    <source>
        <strain evidence="11 12">BH38</strain>
    </source>
</reference>
<dbReference type="GO" id="GO:0046677">
    <property type="term" value="P:response to antibiotic"/>
    <property type="evidence" value="ECO:0007669"/>
    <property type="project" value="UniProtKB-KW"/>
</dbReference>
<keyword evidence="5 9" id="KW-1133">Transmembrane helix</keyword>
<keyword evidence="7" id="KW-0046">Antibiotic resistance</keyword>
<dbReference type="InterPro" id="IPR020846">
    <property type="entry name" value="MFS_dom"/>
</dbReference>
<keyword evidence="6 9" id="KW-0472">Membrane</keyword>
<dbReference type="InterPro" id="IPR011701">
    <property type="entry name" value="MFS"/>
</dbReference>
<feature type="transmembrane region" description="Helical" evidence="9">
    <location>
        <begin position="361"/>
        <end position="378"/>
    </location>
</feature>
<evidence type="ECO:0000256" key="7">
    <source>
        <dbReference type="ARBA" id="ARBA00023251"/>
    </source>
</evidence>
<dbReference type="InterPro" id="IPR004638">
    <property type="entry name" value="EmrB-like"/>
</dbReference>
<gene>
    <name evidence="11" type="primary">efpA_4</name>
    <name evidence="11" type="ORF">DWB77_04037</name>
</gene>
<feature type="region of interest" description="Disordered" evidence="8">
    <location>
        <begin position="1"/>
        <end position="62"/>
    </location>
</feature>
<dbReference type="Pfam" id="PF07690">
    <property type="entry name" value="MFS_1"/>
    <property type="match status" value="1"/>
</dbReference>
<feature type="transmembrane region" description="Helical" evidence="9">
    <location>
        <begin position="68"/>
        <end position="88"/>
    </location>
</feature>
<feature type="transmembrane region" description="Helical" evidence="9">
    <location>
        <begin position="420"/>
        <end position="446"/>
    </location>
</feature>